<accession>A0A1Y3B9U7</accession>
<dbReference type="AlphaFoldDB" id="A0A1Y3B9U7"/>
<keyword evidence="2" id="KW-1185">Reference proteome</keyword>
<gene>
    <name evidence="1" type="ORF">BLA29_013501</name>
</gene>
<dbReference type="Proteomes" id="UP000194236">
    <property type="component" value="Unassembled WGS sequence"/>
</dbReference>
<sequence length="141" mass="16865">MNFQKIDLTNNQFFVSYRLDYIDPLNFARAQIRSLKINEERIRDSQKSWNSLMKEQVLREQIRIMMENFGVVRNGFQLDLVRMDPVQINDHQTSADQYQAIIYVHGVNENKRIKCFNQGERCLIPYLQIAFESKVEKFEVI</sequence>
<name>A0A1Y3B9U7_EURMA</name>
<organism evidence="1 2">
    <name type="scientific">Euroglyphus maynei</name>
    <name type="common">Mayne's house dust mite</name>
    <dbReference type="NCBI Taxonomy" id="6958"/>
    <lineage>
        <taxon>Eukaryota</taxon>
        <taxon>Metazoa</taxon>
        <taxon>Ecdysozoa</taxon>
        <taxon>Arthropoda</taxon>
        <taxon>Chelicerata</taxon>
        <taxon>Arachnida</taxon>
        <taxon>Acari</taxon>
        <taxon>Acariformes</taxon>
        <taxon>Sarcoptiformes</taxon>
        <taxon>Astigmata</taxon>
        <taxon>Psoroptidia</taxon>
        <taxon>Analgoidea</taxon>
        <taxon>Pyroglyphidae</taxon>
        <taxon>Pyroglyphinae</taxon>
        <taxon>Euroglyphus</taxon>
    </lineage>
</organism>
<protein>
    <submittedName>
        <fullName evidence="1">Uncharacterized protein</fullName>
    </submittedName>
</protein>
<reference evidence="1 2" key="1">
    <citation type="submission" date="2017-03" db="EMBL/GenBank/DDBJ databases">
        <title>Genome Survey of Euroglyphus maynei.</title>
        <authorList>
            <person name="Arlian L.G."/>
            <person name="Morgan M.S."/>
            <person name="Rider S.D."/>
        </authorList>
    </citation>
    <scope>NUCLEOTIDE SEQUENCE [LARGE SCALE GENOMIC DNA]</scope>
    <source>
        <strain evidence="1">Arlian Lab</strain>
        <tissue evidence="1">Whole body</tissue>
    </source>
</reference>
<proteinExistence type="predicted"/>
<evidence type="ECO:0000313" key="1">
    <source>
        <dbReference type="EMBL" id="OTF77629.1"/>
    </source>
</evidence>
<evidence type="ECO:0000313" key="2">
    <source>
        <dbReference type="Proteomes" id="UP000194236"/>
    </source>
</evidence>
<dbReference type="EMBL" id="MUJZ01031627">
    <property type="protein sequence ID" value="OTF77629.1"/>
    <property type="molecule type" value="Genomic_DNA"/>
</dbReference>
<comment type="caution">
    <text evidence="1">The sequence shown here is derived from an EMBL/GenBank/DDBJ whole genome shotgun (WGS) entry which is preliminary data.</text>
</comment>